<gene>
    <name evidence="1" type="ORF">JF539_09950</name>
</gene>
<accession>A0A939EFL6</accession>
<reference evidence="1" key="1">
    <citation type="submission" date="2020-12" db="EMBL/GenBank/DDBJ databases">
        <title>Oil enriched cultivation method for isolating marine PHA-producing bacteria.</title>
        <authorList>
            <person name="Zheng W."/>
            <person name="Yu S."/>
            <person name="Huang Y."/>
        </authorList>
    </citation>
    <scope>NUCLEOTIDE SEQUENCE</scope>
    <source>
        <strain evidence="1">SY-2-12</strain>
    </source>
</reference>
<evidence type="ECO:0000313" key="2">
    <source>
        <dbReference type="Proteomes" id="UP000664096"/>
    </source>
</evidence>
<organism evidence="1 2">
    <name type="scientific">Roseibium aggregatum</name>
    <dbReference type="NCBI Taxonomy" id="187304"/>
    <lineage>
        <taxon>Bacteria</taxon>
        <taxon>Pseudomonadati</taxon>
        <taxon>Pseudomonadota</taxon>
        <taxon>Alphaproteobacteria</taxon>
        <taxon>Hyphomicrobiales</taxon>
        <taxon>Stappiaceae</taxon>
        <taxon>Roseibium</taxon>
    </lineage>
</organism>
<dbReference type="Proteomes" id="UP000664096">
    <property type="component" value="Unassembled WGS sequence"/>
</dbReference>
<dbReference type="AlphaFoldDB" id="A0A939EFL6"/>
<evidence type="ECO:0000313" key="1">
    <source>
        <dbReference type="EMBL" id="MBN9670659.1"/>
    </source>
</evidence>
<comment type="caution">
    <text evidence="1">The sequence shown here is derived from an EMBL/GenBank/DDBJ whole genome shotgun (WGS) entry which is preliminary data.</text>
</comment>
<dbReference type="EMBL" id="JAEKJZ010000001">
    <property type="protein sequence ID" value="MBN9670659.1"/>
    <property type="molecule type" value="Genomic_DNA"/>
</dbReference>
<name>A0A939EFL6_9HYPH</name>
<protein>
    <submittedName>
        <fullName evidence="1">Uncharacterized protein</fullName>
    </submittedName>
</protein>
<proteinExistence type="predicted"/>
<dbReference type="RefSeq" id="WP_207140123.1">
    <property type="nucleotide sequence ID" value="NZ_JAEKJZ010000001.1"/>
</dbReference>
<sequence>MKRSIAVMVITFGSSVLLSGHALGQSDYYIRSHYTNGSFTGFHEILTAPKKGYHAALYCDRTFWVTSNTVLWTEQQTAAGNDLFLEENDGDNRRVICSDKDAFATLDDLGLKRLELKAIREKDSPQAAKPSRIRTIRDAFKQYK</sequence>